<dbReference type="InterPro" id="IPR047057">
    <property type="entry name" value="MerR_fam"/>
</dbReference>
<dbReference type="Pfam" id="PF07739">
    <property type="entry name" value="TipAS"/>
    <property type="match status" value="1"/>
</dbReference>
<evidence type="ECO:0000256" key="4">
    <source>
        <dbReference type="ARBA" id="ARBA00023163"/>
    </source>
</evidence>
<dbReference type="PROSITE" id="PS50937">
    <property type="entry name" value="HTH_MERR_2"/>
    <property type="match status" value="1"/>
</dbReference>
<dbReference type="Gene3D" id="1.10.490.50">
    <property type="entry name" value="Antibiotic binding domain of TipA-like multidrug resistance regulators"/>
    <property type="match status" value="1"/>
</dbReference>
<keyword evidence="2" id="KW-0805">Transcription regulation</keyword>
<dbReference type="InterPro" id="IPR012925">
    <property type="entry name" value="TipAS_dom"/>
</dbReference>
<evidence type="ECO:0000256" key="1">
    <source>
        <dbReference type="ARBA" id="ARBA00022491"/>
    </source>
</evidence>
<evidence type="ECO:0000313" key="6">
    <source>
        <dbReference type="EMBL" id="MEQ3549973.1"/>
    </source>
</evidence>
<dbReference type="InterPro" id="IPR000551">
    <property type="entry name" value="MerR-type_HTH_dom"/>
</dbReference>
<evidence type="ECO:0000256" key="3">
    <source>
        <dbReference type="ARBA" id="ARBA00023125"/>
    </source>
</evidence>
<dbReference type="RefSeq" id="WP_349297062.1">
    <property type="nucleotide sequence ID" value="NZ_JBEDNQ010000002.1"/>
</dbReference>
<dbReference type="PANTHER" id="PTHR30204:SF69">
    <property type="entry name" value="MERR-FAMILY TRANSCRIPTIONAL REGULATOR"/>
    <property type="match status" value="1"/>
</dbReference>
<dbReference type="Pfam" id="PF13411">
    <property type="entry name" value="MerR_1"/>
    <property type="match status" value="1"/>
</dbReference>
<dbReference type="InterPro" id="IPR036244">
    <property type="entry name" value="TipA-like_antibiotic-bd"/>
</dbReference>
<organism evidence="6 7">
    <name type="scientific">Pseudonocardia nematodicida</name>
    <dbReference type="NCBI Taxonomy" id="1206997"/>
    <lineage>
        <taxon>Bacteria</taxon>
        <taxon>Bacillati</taxon>
        <taxon>Actinomycetota</taxon>
        <taxon>Actinomycetes</taxon>
        <taxon>Pseudonocardiales</taxon>
        <taxon>Pseudonocardiaceae</taxon>
        <taxon>Pseudonocardia</taxon>
    </lineage>
</organism>
<proteinExistence type="predicted"/>
<dbReference type="Proteomes" id="UP001494902">
    <property type="component" value="Unassembled WGS sequence"/>
</dbReference>
<gene>
    <name evidence="6" type="ORF">WIS52_05780</name>
</gene>
<dbReference type="CDD" id="cd01106">
    <property type="entry name" value="HTH_TipAL-Mta"/>
    <property type="match status" value="1"/>
</dbReference>
<dbReference type="PANTHER" id="PTHR30204">
    <property type="entry name" value="REDOX-CYCLING DRUG-SENSING TRANSCRIPTIONAL ACTIVATOR SOXR"/>
    <property type="match status" value="1"/>
</dbReference>
<dbReference type="InterPro" id="IPR009061">
    <property type="entry name" value="DNA-bd_dom_put_sf"/>
</dbReference>
<keyword evidence="7" id="KW-1185">Reference proteome</keyword>
<dbReference type="SMART" id="SM00422">
    <property type="entry name" value="HTH_MERR"/>
    <property type="match status" value="1"/>
</dbReference>
<evidence type="ECO:0000313" key="7">
    <source>
        <dbReference type="Proteomes" id="UP001494902"/>
    </source>
</evidence>
<feature type="domain" description="HTH merR-type" evidence="5">
    <location>
        <begin position="6"/>
        <end position="75"/>
    </location>
</feature>
<dbReference type="EMBL" id="JBEDNQ010000002">
    <property type="protein sequence ID" value="MEQ3549973.1"/>
    <property type="molecule type" value="Genomic_DNA"/>
</dbReference>
<comment type="caution">
    <text evidence="6">The sequence shown here is derived from an EMBL/GenBank/DDBJ whole genome shotgun (WGS) entry which is preliminary data.</text>
</comment>
<accession>A0ABV1K7Z3</accession>
<reference evidence="6 7" key="1">
    <citation type="submission" date="2024-03" db="EMBL/GenBank/DDBJ databases">
        <title>Draft genome sequence of Pseudonocardia nematodicida JCM 31783.</title>
        <authorList>
            <person name="Butdee W."/>
            <person name="Duangmal K."/>
        </authorList>
    </citation>
    <scope>NUCLEOTIDE SEQUENCE [LARGE SCALE GENOMIC DNA]</scope>
    <source>
        <strain evidence="6 7">JCM 31783</strain>
    </source>
</reference>
<dbReference type="PRINTS" id="PR00040">
    <property type="entry name" value="HTHMERR"/>
</dbReference>
<keyword evidence="3" id="KW-0238">DNA-binding</keyword>
<evidence type="ECO:0000259" key="5">
    <source>
        <dbReference type="PROSITE" id="PS50937"/>
    </source>
</evidence>
<dbReference type="SUPFAM" id="SSF89082">
    <property type="entry name" value="Antibiotic binding domain of TipA-like multidrug resistance regulators"/>
    <property type="match status" value="1"/>
</dbReference>
<name>A0ABV1K7Z3_9PSEU</name>
<protein>
    <submittedName>
        <fullName evidence="6">MerR family transcriptional regulator</fullName>
    </submittedName>
</protein>
<dbReference type="Gene3D" id="1.10.1660.10">
    <property type="match status" value="1"/>
</dbReference>
<keyword evidence="4" id="KW-0804">Transcription</keyword>
<evidence type="ECO:0000256" key="2">
    <source>
        <dbReference type="ARBA" id="ARBA00023015"/>
    </source>
</evidence>
<keyword evidence="1" id="KW-0678">Repressor</keyword>
<dbReference type="SUPFAM" id="SSF46955">
    <property type="entry name" value="Putative DNA-binding domain"/>
    <property type="match status" value="1"/>
</dbReference>
<sequence>MTGTESWTTDQVVRLTGVSSRTLRHYDQVGLLRPAGTGPGGRRIYRRPELQRLQHVLVLRELGLGLPDIAAVVDGVGDPSSEVAALTAHHARLLAEIGRLRRLADSVARSIEEREGGDPMSADEMFAAFRNDPYAAEARERWGDQAVAVQEQVATWGRDEAVSAQAEMSAVHRRLAALMAAGEPVDAPEVGDAVAAHHAWVGRFWTPGREAYTGLGAMYVDDPRFTATIDGYGEGLSVYLRDAIAVYANANLE</sequence>